<dbReference type="GO" id="GO:0009279">
    <property type="term" value="C:cell outer membrane"/>
    <property type="evidence" value="ECO:0007669"/>
    <property type="project" value="UniProtKB-SubCell"/>
</dbReference>
<evidence type="ECO:0000259" key="9">
    <source>
        <dbReference type="Pfam" id="PF25183"/>
    </source>
</evidence>
<feature type="domain" description="TonB-dependent transporter Oar-like beta-barrel" evidence="9">
    <location>
        <begin position="349"/>
        <end position="1022"/>
    </location>
</feature>
<dbReference type="Gene3D" id="2.170.130.10">
    <property type="entry name" value="TonB-dependent receptor, plug domain"/>
    <property type="match status" value="1"/>
</dbReference>
<reference evidence="10 11" key="1">
    <citation type="submission" date="2020-11" db="EMBL/GenBank/DDBJ databases">
        <title>Pedobacter endophytica, an endophytic bacteria isolated form Carex pumila.</title>
        <authorList>
            <person name="Peng Y."/>
            <person name="Jiang L."/>
            <person name="Lee J."/>
        </authorList>
    </citation>
    <scope>NUCLEOTIDE SEQUENCE [LARGE SCALE GENOMIC DNA]</scope>
    <source>
        <strain evidence="10 11">JBR3-12</strain>
    </source>
</reference>
<dbReference type="PANTHER" id="PTHR30069">
    <property type="entry name" value="TONB-DEPENDENT OUTER MEMBRANE RECEPTOR"/>
    <property type="match status" value="1"/>
</dbReference>
<dbReference type="InterPro" id="IPR036942">
    <property type="entry name" value="Beta-barrel_TonB_sf"/>
</dbReference>
<keyword evidence="11" id="KW-1185">Reference proteome</keyword>
<keyword evidence="2" id="KW-0813">Transport</keyword>
<accession>A0A7S9L176</accession>
<dbReference type="Pfam" id="PF25183">
    <property type="entry name" value="OMP_b-brl_4"/>
    <property type="match status" value="2"/>
</dbReference>
<evidence type="ECO:0000259" key="8">
    <source>
        <dbReference type="Pfam" id="PF07715"/>
    </source>
</evidence>
<feature type="signal peptide" evidence="7">
    <location>
        <begin position="1"/>
        <end position="19"/>
    </location>
</feature>
<dbReference type="KEGG" id="pex:IZT61_05000"/>
<evidence type="ECO:0000313" key="11">
    <source>
        <dbReference type="Proteomes" id="UP000594759"/>
    </source>
</evidence>
<dbReference type="EMBL" id="CP064939">
    <property type="protein sequence ID" value="QPH40635.1"/>
    <property type="molecule type" value="Genomic_DNA"/>
</dbReference>
<dbReference type="SUPFAM" id="SSF56935">
    <property type="entry name" value="Porins"/>
    <property type="match status" value="1"/>
</dbReference>
<dbReference type="Gene3D" id="2.60.40.1120">
    <property type="entry name" value="Carboxypeptidase-like, regulatory domain"/>
    <property type="match status" value="1"/>
</dbReference>
<dbReference type="Pfam" id="PF13620">
    <property type="entry name" value="CarboxypepD_reg"/>
    <property type="match status" value="1"/>
</dbReference>
<dbReference type="Pfam" id="PF07715">
    <property type="entry name" value="Plug"/>
    <property type="match status" value="1"/>
</dbReference>
<proteinExistence type="predicted"/>
<sequence length="1092" mass="118818">MKKSLLLLFMALLCLKLNAQITTSTISGLVSDNGGGVPGATVVAVHTPSGTKYTTQTRGDGRYTLPNVNVGGPYSISVTYLGYQPQTKSGVSASLGDDMKINFLLSSDTKQLDDVVVKGAQRSNSVFDKNSLNTTTVFDAEKLAATPSTNRNLNDLLRQTPQARADYNGGISIAGQNNKYNSVSINGAPANDQFGLAATGTNGGQANSSPIPVDAIDQLQVNVSPFDVRYSGFLGGSINAVTKSGTNKVVGGFSYFLRNQNLAGKTPTNDESATRIKLPDFTARTYSANLGGAIVKDKLFLFVAGEYQKSNTPKVFDFANYGNTTTTKADIDGLADLLRTKYGYEPGGYLNNAATVDRKALTAKLDWNISNKHKFSLFYNYIDAENVSTSASSRTAINFNNGAVVYPNKTHQFTAELKSNFSNKLSNSLLLGYTNVLDDRGGLGNPFPSVQIRDGASNINFGTEAFSAANQLKQKTYSLINETKFYTGDHTLSLIEDAEYNDYYNLFIRQAYGAYVYNSISDFVNDRGPASYNYSYSLVDDIAGDGSAAAAKFKTYRVGLAFQDKWDVTANTTILLGLRADLIGYGNQPSVDNYFNNTALGNIQKYYDLSGARSGQAPDAYVSLSPRFAIKHSMNDGQTQFRGGIGLFQSRITAVTPGGMFSNAGVLIGGYTNNSNPRLPNGTLPFQPDVNNQYTAEAFGGTTTSPSGEMNIMAKNFKSPKVIKFNFAVDQKLPGGIVGTIEGNYTLNLNQTMYYNANILPSSSNAVGVDNRPLYSTTKIDFNPSAAGIQNPYTYVMLVKNGGRAGRSYVVSGALSKKFQSGLDLSGSYTFSRAQVMNEPTSSQNSSQWRYMETAFGKNNLRLSNSDFDFGHMVKANASYSKDWFKFGGTSIGLFYTGQSGTRYTYVYRNSILGDDGTSSSNDLIFVPQSASQLNFVPLTVGTGATARTYTPAEQAAAFDKFIDNDPYLKDKRGKYTERNGARLPFVNMFDLHAEQNFYVKVGNSKQHLAVSFDINNVGNLINKDWGRFYYLSNDNYTLLTVTGVNATTRVPSYQFNPTVTSAKDNAFTIQDFSNYNSSRWTGQLGVKYFFN</sequence>
<name>A0A7S9L176_9SPHI</name>
<evidence type="ECO:0000256" key="6">
    <source>
        <dbReference type="ARBA" id="ARBA00023237"/>
    </source>
</evidence>
<dbReference type="GO" id="GO:0044718">
    <property type="term" value="P:siderophore transmembrane transport"/>
    <property type="evidence" value="ECO:0007669"/>
    <property type="project" value="TreeGrafter"/>
</dbReference>
<keyword evidence="4" id="KW-0812">Transmembrane</keyword>
<keyword evidence="10" id="KW-0675">Receptor</keyword>
<evidence type="ECO:0000256" key="5">
    <source>
        <dbReference type="ARBA" id="ARBA00023136"/>
    </source>
</evidence>
<keyword evidence="6" id="KW-0998">Cell outer membrane</keyword>
<dbReference type="InterPro" id="IPR039426">
    <property type="entry name" value="TonB-dep_rcpt-like"/>
</dbReference>
<keyword evidence="5" id="KW-0472">Membrane</keyword>
<evidence type="ECO:0000256" key="2">
    <source>
        <dbReference type="ARBA" id="ARBA00022448"/>
    </source>
</evidence>
<feature type="domain" description="TonB-dependent transporter Oar-like beta-barrel" evidence="9">
    <location>
        <begin position="241"/>
        <end position="314"/>
    </location>
</feature>
<evidence type="ECO:0000313" key="10">
    <source>
        <dbReference type="EMBL" id="QPH40635.1"/>
    </source>
</evidence>
<dbReference type="SUPFAM" id="SSF49464">
    <property type="entry name" value="Carboxypeptidase regulatory domain-like"/>
    <property type="match status" value="1"/>
</dbReference>
<dbReference type="Proteomes" id="UP000594759">
    <property type="component" value="Chromosome"/>
</dbReference>
<dbReference type="InterPro" id="IPR008969">
    <property type="entry name" value="CarboxyPept-like_regulatory"/>
</dbReference>
<evidence type="ECO:0000256" key="1">
    <source>
        <dbReference type="ARBA" id="ARBA00004571"/>
    </source>
</evidence>
<dbReference type="Gene3D" id="2.40.170.20">
    <property type="entry name" value="TonB-dependent receptor, beta-barrel domain"/>
    <property type="match status" value="1"/>
</dbReference>
<keyword evidence="3" id="KW-1134">Transmembrane beta strand</keyword>
<comment type="subcellular location">
    <subcellularLocation>
        <location evidence="1">Cell outer membrane</location>
        <topology evidence="1">Multi-pass membrane protein</topology>
    </subcellularLocation>
</comment>
<dbReference type="GO" id="GO:0015344">
    <property type="term" value="F:siderophore uptake transmembrane transporter activity"/>
    <property type="evidence" value="ECO:0007669"/>
    <property type="project" value="TreeGrafter"/>
</dbReference>
<organism evidence="10 11">
    <name type="scientific">Pedobacter endophyticus</name>
    <dbReference type="NCBI Taxonomy" id="2789740"/>
    <lineage>
        <taxon>Bacteria</taxon>
        <taxon>Pseudomonadati</taxon>
        <taxon>Bacteroidota</taxon>
        <taxon>Sphingobacteriia</taxon>
        <taxon>Sphingobacteriales</taxon>
        <taxon>Sphingobacteriaceae</taxon>
        <taxon>Pedobacter</taxon>
    </lineage>
</organism>
<dbReference type="PANTHER" id="PTHR30069:SF46">
    <property type="entry name" value="OAR PROTEIN"/>
    <property type="match status" value="1"/>
</dbReference>
<feature type="chain" id="PRO_5033031421" evidence="7">
    <location>
        <begin position="20"/>
        <end position="1092"/>
    </location>
</feature>
<dbReference type="InterPro" id="IPR012910">
    <property type="entry name" value="Plug_dom"/>
</dbReference>
<evidence type="ECO:0000256" key="7">
    <source>
        <dbReference type="SAM" id="SignalP"/>
    </source>
</evidence>
<keyword evidence="7" id="KW-0732">Signal</keyword>
<dbReference type="AlphaFoldDB" id="A0A7S9L176"/>
<dbReference type="InterPro" id="IPR037066">
    <property type="entry name" value="Plug_dom_sf"/>
</dbReference>
<evidence type="ECO:0000256" key="3">
    <source>
        <dbReference type="ARBA" id="ARBA00022452"/>
    </source>
</evidence>
<gene>
    <name evidence="10" type="ORF">IZT61_05000</name>
</gene>
<protein>
    <submittedName>
        <fullName evidence="10">TonB-dependent receptor</fullName>
    </submittedName>
</protein>
<evidence type="ECO:0000256" key="4">
    <source>
        <dbReference type="ARBA" id="ARBA00022692"/>
    </source>
</evidence>
<dbReference type="RefSeq" id="WP_196100089.1">
    <property type="nucleotide sequence ID" value="NZ_CP064939.1"/>
</dbReference>
<feature type="domain" description="TonB-dependent receptor plug" evidence="8">
    <location>
        <begin position="131"/>
        <end position="235"/>
    </location>
</feature>
<dbReference type="InterPro" id="IPR057601">
    <property type="entry name" value="Oar-like_b-barrel"/>
</dbReference>